<dbReference type="Pfam" id="PF01418">
    <property type="entry name" value="HTH_6"/>
    <property type="match status" value="1"/>
</dbReference>
<organism evidence="6 7">
    <name type="scientific">Liquorilactobacillus capillatus DSM 19910</name>
    <dbReference type="NCBI Taxonomy" id="1423731"/>
    <lineage>
        <taxon>Bacteria</taxon>
        <taxon>Bacillati</taxon>
        <taxon>Bacillota</taxon>
        <taxon>Bacilli</taxon>
        <taxon>Lactobacillales</taxon>
        <taxon>Lactobacillaceae</taxon>
        <taxon>Liquorilactobacillus</taxon>
    </lineage>
</organism>
<dbReference type="PANTHER" id="PTHR30514">
    <property type="entry name" value="GLUCOKINASE"/>
    <property type="match status" value="1"/>
</dbReference>
<dbReference type="PROSITE" id="PS51464">
    <property type="entry name" value="SIS"/>
    <property type="match status" value="1"/>
</dbReference>
<evidence type="ECO:0000259" key="5">
    <source>
        <dbReference type="PROSITE" id="PS51464"/>
    </source>
</evidence>
<dbReference type="Pfam" id="PF01380">
    <property type="entry name" value="SIS"/>
    <property type="match status" value="1"/>
</dbReference>
<evidence type="ECO:0000256" key="1">
    <source>
        <dbReference type="ARBA" id="ARBA00023015"/>
    </source>
</evidence>
<dbReference type="AlphaFoldDB" id="A0A0R1M3W1"/>
<dbReference type="InterPro" id="IPR009057">
    <property type="entry name" value="Homeodomain-like_sf"/>
</dbReference>
<evidence type="ECO:0000313" key="7">
    <source>
        <dbReference type="Proteomes" id="UP000051621"/>
    </source>
</evidence>
<dbReference type="GO" id="GO:0097367">
    <property type="term" value="F:carbohydrate derivative binding"/>
    <property type="evidence" value="ECO:0007669"/>
    <property type="project" value="InterPro"/>
</dbReference>
<dbReference type="OrthoDB" id="1648815at2"/>
<keyword evidence="3" id="KW-0804">Transcription</keyword>
<dbReference type="GO" id="GO:1901135">
    <property type="term" value="P:carbohydrate derivative metabolic process"/>
    <property type="evidence" value="ECO:0007669"/>
    <property type="project" value="InterPro"/>
</dbReference>
<evidence type="ECO:0000256" key="2">
    <source>
        <dbReference type="ARBA" id="ARBA00023125"/>
    </source>
</evidence>
<reference evidence="6 7" key="1">
    <citation type="journal article" date="2015" name="Genome Announc.">
        <title>Expanding the biotechnology potential of lactobacilli through comparative genomics of 213 strains and associated genera.</title>
        <authorList>
            <person name="Sun Z."/>
            <person name="Harris H.M."/>
            <person name="McCann A."/>
            <person name="Guo C."/>
            <person name="Argimon S."/>
            <person name="Zhang W."/>
            <person name="Yang X."/>
            <person name="Jeffery I.B."/>
            <person name="Cooney J.C."/>
            <person name="Kagawa T.F."/>
            <person name="Liu W."/>
            <person name="Song Y."/>
            <person name="Salvetti E."/>
            <person name="Wrobel A."/>
            <person name="Rasinkangas P."/>
            <person name="Parkhill J."/>
            <person name="Rea M.C."/>
            <person name="O'Sullivan O."/>
            <person name="Ritari J."/>
            <person name="Douillard F.P."/>
            <person name="Paul Ross R."/>
            <person name="Yang R."/>
            <person name="Briner A.E."/>
            <person name="Felis G.E."/>
            <person name="de Vos W.M."/>
            <person name="Barrangou R."/>
            <person name="Klaenhammer T.R."/>
            <person name="Caufield P.W."/>
            <person name="Cui Y."/>
            <person name="Zhang H."/>
            <person name="O'Toole P.W."/>
        </authorList>
    </citation>
    <scope>NUCLEOTIDE SEQUENCE [LARGE SCALE GENOMIC DNA]</scope>
    <source>
        <strain evidence="6 7">DSM 19910</strain>
    </source>
</reference>
<dbReference type="CDD" id="cd05013">
    <property type="entry name" value="SIS_RpiR"/>
    <property type="match status" value="1"/>
</dbReference>
<dbReference type="GO" id="GO:0003677">
    <property type="term" value="F:DNA binding"/>
    <property type="evidence" value="ECO:0007669"/>
    <property type="project" value="UniProtKB-KW"/>
</dbReference>
<evidence type="ECO:0000256" key="3">
    <source>
        <dbReference type="ARBA" id="ARBA00023163"/>
    </source>
</evidence>
<name>A0A0R1M3W1_9LACO</name>
<keyword evidence="1" id="KW-0805">Transcription regulation</keyword>
<dbReference type="InterPro" id="IPR047640">
    <property type="entry name" value="RpiR-like"/>
</dbReference>
<dbReference type="InterPro" id="IPR001347">
    <property type="entry name" value="SIS_dom"/>
</dbReference>
<dbReference type="PROSITE" id="PS51071">
    <property type="entry name" value="HTH_RPIR"/>
    <property type="match status" value="1"/>
</dbReference>
<dbReference type="Gene3D" id="1.10.10.10">
    <property type="entry name" value="Winged helix-like DNA-binding domain superfamily/Winged helix DNA-binding domain"/>
    <property type="match status" value="1"/>
</dbReference>
<dbReference type="EMBL" id="AZEF01000013">
    <property type="protein sequence ID" value="KRL02441.1"/>
    <property type="molecule type" value="Genomic_DNA"/>
</dbReference>
<sequence>MDFDQRLRLCYDSLSDNEKEMVKFIQSHASEVIDSSITELGEKTLSSKSSVLRLAKKMGFQGFSELKFILKQSLAINNFEPTDLVAELQHDIQRTFNYVKQANFQFLLDKMQKADNLVLYATGFSQNNATKEFANDLFISGRANFLISGESNFKIISNKLTTKDLVIVTSLSGNTPNIRDAIKVLKINHVPLCSVTSFGTNYLTEHANYSLYYEAGLLPNINGQEPIYSMTCLSFILSILSRKYKEFILFDE</sequence>
<comment type="caution">
    <text evidence="6">The sequence shown here is derived from an EMBL/GenBank/DDBJ whole genome shotgun (WGS) entry which is preliminary data.</text>
</comment>
<dbReference type="Gene3D" id="3.40.50.10490">
    <property type="entry name" value="Glucose-6-phosphate isomerase like protein, domain 1"/>
    <property type="match status" value="1"/>
</dbReference>
<keyword evidence="7" id="KW-1185">Reference proteome</keyword>
<dbReference type="RefSeq" id="WP_057743013.1">
    <property type="nucleotide sequence ID" value="NZ_AZEF01000013.1"/>
</dbReference>
<dbReference type="Proteomes" id="UP000051621">
    <property type="component" value="Unassembled WGS sequence"/>
</dbReference>
<dbReference type="PATRIC" id="fig|1423731.3.peg.805"/>
<dbReference type="SUPFAM" id="SSF46689">
    <property type="entry name" value="Homeodomain-like"/>
    <property type="match status" value="1"/>
</dbReference>
<keyword evidence="2" id="KW-0238">DNA-binding</keyword>
<protein>
    <submittedName>
        <fullName evidence="6">Transcriptional regulator</fullName>
    </submittedName>
</protein>
<feature type="domain" description="HTH rpiR-type" evidence="4">
    <location>
        <begin position="1"/>
        <end position="77"/>
    </location>
</feature>
<dbReference type="GO" id="GO:0003700">
    <property type="term" value="F:DNA-binding transcription factor activity"/>
    <property type="evidence" value="ECO:0007669"/>
    <property type="project" value="InterPro"/>
</dbReference>
<dbReference type="InterPro" id="IPR035472">
    <property type="entry name" value="RpiR-like_SIS"/>
</dbReference>
<dbReference type="InterPro" id="IPR036388">
    <property type="entry name" value="WH-like_DNA-bd_sf"/>
</dbReference>
<dbReference type="SUPFAM" id="SSF53697">
    <property type="entry name" value="SIS domain"/>
    <property type="match status" value="1"/>
</dbReference>
<feature type="domain" description="SIS" evidence="5">
    <location>
        <begin position="107"/>
        <end position="252"/>
    </location>
</feature>
<evidence type="ECO:0000313" key="6">
    <source>
        <dbReference type="EMBL" id="KRL02441.1"/>
    </source>
</evidence>
<dbReference type="PANTHER" id="PTHR30514:SF1">
    <property type="entry name" value="HTH-TYPE TRANSCRIPTIONAL REGULATOR HEXR-RELATED"/>
    <property type="match status" value="1"/>
</dbReference>
<dbReference type="InterPro" id="IPR000281">
    <property type="entry name" value="HTH_RpiR"/>
</dbReference>
<proteinExistence type="predicted"/>
<dbReference type="InterPro" id="IPR046348">
    <property type="entry name" value="SIS_dom_sf"/>
</dbReference>
<accession>A0A0R1M3W1</accession>
<evidence type="ECO:0000259" key="4">
    <source>
        <dbReference type="PROSITE" id="PS51071"/>
    </source>
</evidence>
<dbReference type="STRING" id="1423731.FC81_GL000785"/>
<gene>
    <name evidence="6" type="ORF">FC81_GL000785</name>
</gene>